<name>A0AAE1V882_9SOLA</name>
<dbReference type="AlphaFoldDB" id="A0AAE1V882"/>
<dbReference type="Proteomes" id="UP001291623">
    <property type="component" value="Unassembled WGS sequence"/>
</dbReference>
<reference evidence="2" key="1">
    <citation type="submission" date="2023-12" db="EMBL/GenBank/DDBJ databases">
        <title>Genome assembly of Anisodus tanguticus.</title>
        <authorList>
            <person name="Wang Y.-J."/>
        </authorList>
    </citation>
    <scope>NUCLEOTIDE SEQUENCE</scope>
    <source>
        <strain evidence="2">KB-2021</strain>
        <tissue evidence="2">Leaf</tissue>
    </source>
</reference>
<evidence type="ECO:0000313" key="3">
    <source>
        <dbReference type="Proteomes" id="UP001291623"/>
    </source>
</evidence>
<feature type="transmembrane region" description="Helical" evidence="1">
    <location>
        <begin position="9"/>
        <end position="26"/>
    </location>
</feature>
<evidence type="ECO:0000256" key="1">
    <source>
        <dbReference type="SAM" id="Phobius"/>
    </source>
</evidence>
<comment type="caution">
    <text evidence="2">The sequence shown here is derived from an EMBL/GenBank/DDBJ whole genome shotgun (WGS) entry which is preliminary data.</text>
</comment>
<proteinExistence type="predicted"/>
<keyword evidence="1" id="KW-0812">Transmembrane</keyword>
<organism evidence="2 3">
    <name type="scientific">Anisodus tanguticus</name>
    <dbReference type="NCBI Taxonomy" id="243964"/>
    <lineage>
        <taxon>Eukaryota</taxon>
        <taxon>Viridiplantae</taxon>
        <taxon>Streptophyta</taxon>
        <taxon>Embryophyta</taxon>
        <taxon>Tracheophyta</taxon>
        <taxon>Spermatophyta</taxon>
        <taxon>Magnoliopsida</taxon>
        <taxon>eudicotyledons</taxon>
        <taxon>Gunneridae</taxon>
        <taxon>Pentapetalae</taxon>
        <taxon>asterids</taxon>
        <taxon>lamiids</taxon>
        <taxon>Solanales</taxon>
        <taxon>Solanaceae</taxon>
        <taxon>Solanoideae</taxon>
        <taxon>Hyoscyameae</taxon>
        <taxon>Anisodus</taxon>
    </lineage>
</organism>
<gene>
    <name evidence="2" type="ORF">RND71_021411</name>
</gene>
<accession>A0AAE1V882</accession>
<keyword evidence="3" id="KW-1185">Reference proteome</keyword>
<keyword evidence="1" id="KW-0472">Membrane</keyword>
<sequence length="234" mass="26441">MEQVKYKRIYNYCNVVVYGFSWYYVFSEKCSIHTREINTVLFKSAIDGKCIDLKAEGYSYSAWSYKYTRNAGNLKNVCSNDPALMGNDLVQACFKFYHFLHPIDPTYIGSDIGKAAFLWKMETKAAGLPTCSRSSGYAGPICVTDPKLLGYDVNQTAIRKRVRLITIFLKKILVQMVEDEQKVDCSSNCIAPMKSKPFCGCDELVLLAALSDTRNLTPFAVEPLHKRINRSSPS</sequence>
<keyword evidence="1" id="KW-1133">Transmembrane helix</keyword>
<protein>
    <submittedName>
        <fullName evidence="2">Uncharacterized protein</fullName>
    </submittedName>
</protein>
<dbReference type="EMBL" id="JAVYJV010000011">
    <property type="protein sequence ID" value="KAK4359182.1"/>
    <property type="molecule type" value="Genomic_DNA"/>
</dbReference>
<evidence type="ECO:0000313" key="2">
    <source>
        <dbReference type="EMBL" id="KAK4359182.1"/>
    </source>
</evidence>